<dbReference type="SUPFAM" id="SSF56731">
    <property type="entry name" value="DNA primase core"/>
    <property type="match status" value="1"/>
</dbReference>
<dbReference type="PROSITE" id="PS51199">
    <property type="entry name" value="SF4_HELICASE"/>
    <property type="match status" value="1"/>
</dbReference>
<proteinExistence type="predicted"/>
<dbReference type="GO" id="GO:0003697">
    <property type="term" value="F:single-stranded DNA binding"/>
    <property type="evidence" value="ECO:0007669"/>
    <property type="project" value="InterPro"/>
</dbReference>
<dbReference type="GO" id="GO:0005524">
    <property type="term" value="F:ATP binding"/>
    <property type="evidence" value="ECO:0007669"/>
    <property type="project" value="InterPro"/>
</dbReference>
<dbReference type="Pfam" id="PF13155">
    <property type="entry name" value="Toprim_2"/>
    <property type="match status" value="1"/>
</dbReference>
<dbReference type="InterPro" id="IPR027417">
    <property type="entry name" value="P-loop_NTPase"/>
</dbReference>
<dbReference type="AlphaFoldDB" id="A0A378LFI1"/>
<dbReference type="InterPro" id="IPR007694">
    <property type="entry name" value="DNA_helicase_DnaB-like_C"/>
</dbReference>
<name>A0A378LFI1_9GAMM</name>
<dbReference type="EMBL" id="UGOY01000001">
    <property type="protein sequence ID" value="STY24598.1"/>
    <property type="molecule type" value="Genomic_DNA"/>
</dbReference>
<reference evidence="4 6" key="2">
    <citation type="submission" date="2018-06" db="EMBL/GenBank/DDBJ databases">
        <authorList>
            <consortium name="Pathogen Informatics"/>
            <person name="Doyle S."/>
        </authorList>
    </citation>
    <scope>NUCLEOTIDE SEQUENCE [LARGE SCALE GENOMIC DNA]</scope>
    <source>
        <strain evidence="4 6">NCTC11991</strain>
    </source>
</reference>
<evidence type="ECO:0000313" key="6">
    <source>
        <dbReference type="Proteomes" id="UP000255110"/>
    </source>
</evidence>
<dbReference type="CDD" id="cd01029">
    <property type="entry name" value="TOPRIM_primases"/>
    <property type="match status" value="1"/>
</dbReference>
<dbReference type="PROSITE" id="PS50880">
    <property type="entry name" value="TOPRIM"/>
    <property type="match status" value="1"/>
</dbReference>
<dbReference type="InterPro" id="IPR034154">
    <property type="entry name" value="TOPRIM_DnaG/twinkle"/>
</dbReference>
<gene>
    <name evidence="3" type="ORF">Lstg_0733</name>
    <name evidence="4" type="ORF">NCTC11991_03228</name>
</gene>
<protein>
    <submittedName>
        <fullName evidence="4">DNA primase (Bacterial type)</fullName>
    </submittedName>
</protein>
<dbReference type="Proteomes" id="UP000054820">
    <property type="component" value="Unassembled WGS sequence"/>
</dbReference>
<evidence type="ECO:0000313" key="5">
    <source>
        <dbReference type="Proteomes" id="UP000054820"/>
    </source>
</evidence>
<feature type="domain" description="SF4 helicase" evidence="2">
    <location>
        <begin position="332"/>
        <end position="597"/>
    </location>
</feature>
<dbReference type="RefSeq" id="WP_058476316.1">
    <property type="nucleotide sequence ID" value="NZ_CAAAIO010000004.1"/>
</dbReference>
<dbReference type="PANTHER" id="PTHR12873:SF0">
    <property type="entry name" value="TWINKLE MTDNA HELICASE"/>
    <property type="match status" value="1"/>
</dbReference>
<evidence type="ECO:0000259" key="1">
    <source>
        <dbReference type="PROSITE" id="PS50880"/>
    </source>
</evidence>
<dbReference type="OrthoDB" id="9763644at2"/>
<keyword evidence="5" id="KW-1185">Reference proteome</keyword>
<reference evidence="3 5" key="1">
    <citation type="submission" date="2015-11" db="EMBL/GenBank/DDBJ databases">
        <title>Genomic analysis of 38 Legionella species identifies large and diverse effector repertoires.</title>
        <authorList>
            <person name="Burstein D."/>
            <person name="Amaro F."/>
            <person name="Zusman T."/>
            <person name="Lifshitz Z."/>
            <person name="Cohen O."/>
            <person name="Gilbert J.A."/>
            <person name="Pupko T."/>
            <person name="Shuman H.A."/>
            <person name="Segal G."/>
        </authorList>
    </citation>
    <scope>NUCLEOTIDE SEQUENCE [LARGE SCALE GENOMIC DNA]</scope>
    <source>
        <strain evidence="3 5">SC-18-C9</strain>
    </source>
</reference>
<dbReference type="InterPro" id="IPR006171">
    <property type="entry name" value="TOPRIM_dom"/>
</dbReference>
<dbReference type="Proteomes" id="UP000255110">
    <property type="component" value="Unassembled WGS sequence"/>
</dbReference>
<dbReference type="STRING" id="460.Lstg_0733"/>
<evidence type="ECO:0000313" key="3">
    <source>
        <dbReference type="EMBL" id="KTD79517.1"/>
    </source>
</evidence>
<evidence type="ECO:0000313" key="4">
    <source>
        <dbReference type="EMBL" id="STY24598.1"/>
    </source>
</evidence>
<accession>A0A378LFI1</accession>
<dbReference type="Gene3D" id="3.40.1360.10">
    <property type="match status" value="1"/>
</dbReference>
<evidence type="ECO:0000259" key="2">
    <source>
        <dbReference type="PROSITE" id="PS51199"/>
    </source>
</evidence>
<organism evidence="4 6">
    <name type="scientific">Legionella steigerwaltii</name>
    <dbReference type="NCBI Taxonomy" id="460"/>
    <lineage>
        <taxon>Bacteria</taxon>
        <taxon>Pseudomonadati</taxon>
        <taxon>Pseudomonadota</taxon>
        <taxon>Gammaproteobacteria</taxon>
        <taxon>Legionellales</taxon>
        <taxon>Legionellaceae</taxon>
        <taxon>Legionella</taxon>
    </lineage>
</organism>
<dbReference type="SUPFAM" id="SSF57783">
    <property type="entry name" value="Zinc beta-ribbon"/>
    <property type="match status" value="1"/>
</dbReference>
<dbReference type="GO" id="GO:0043139">
    <property type="term" value="F:5'-3' DNA helicase activity"/>
    <property type="evidence" value="ECO:0007669"/>
    <property type="project" value="InterPro"/>
</dbReference>
<dbReference type="GO" id="GO:0006260">
    <property type="term" value="P:DNA replication"/>
    <property type="evidence" value="ECO:0007669"/>
    <property type="project" value="InterPro"/>
</dbReference>
<dbReference type="InterPro" id="IPR027032">
    <property type="entry name" value="Twinkle-like"/>
</dbReference>
<dbReference type="Gene3D" id="3.40.50.300">
    <property type="entry name" value="P-loop containing nucleotide triphosphate hydrolases"/>
    <property type="match status" value="1"/>
</dbReference>
<dbReference type="SUPFAM" id="SSF52540">
    <property type="entry name" value="P-loop containing nucleoside triphosphate hydrolases"/>
    <property type="match status" value="1"/>
</dbReference>
<sequence length="611" mass="70227">MMMAKEVSQQLAQRAEDVARYLFPSGKREGNEWCVGSISGEPGKSLKVHLTGEKSGVWCDFANDSNDSGDLLDLWARSRNLKIIEAIREATHYLGISIPHFEAHKIPKFVKPSLKATVELSQMSLVMNYLTVKRKLNTKTVYDYKISERNKQIIFPYWRDDELIFVKYLGLERINGKKQISVEPNCEPCLFGWHLVPANARTVTICEGEIDAMSLYQYGLSALSVPFGGGDGNKQKWLEYEFDRLAIFDEIYLCFDNDASGQSATLELVERLGRHRCHIVKLPYKDANECLQRSVTKEVIQECFNDAKTLDPEELKSAKEFTEQVIEEFFPPADVYIGYEAPWSKTHGKISFRPDELSVWTGINGHGKSQFLGQIILHAIKQGARVCIASLEIKPKRLLMRLTRQASALAEPSKEYIRAIHEWYEDKLWLFDLVGTAKSRRLLEVFLYARQRYGIDVFVIDSLMKLDIAEDDYKAQKAFMELLCDFKNEHNCHVHIVIHPRKSANELQPPGKLDNKGTGAISDLADNCFTIWRNKEKEAFKQKQSSGIELTVTELKRLNESDCLWCCDKQRNGDWEGRFGFWFHGESLQYLSKPEQKPMRVVDYSKNMPKD</sequence>
<dbReference type="PANTHER" id="PTHR12873">
    <property type="entry name" value="T7-LIKE MITOCHONDRIAL DNA HELICASE"/>
    <property type="match status" value="1"/>
</dbReference>
<dbReference type="Pfam" id="PF13481">
    <property type="entry name" value="AAA_25"/>
    <property type="match status" value="1"/>
</dbReference>
<dbReference type="EMBL" id="LNYZ01000005">
    <property type="protein sequence ID" value="KTD79517.1"/>
    <property type="molecule type" value="Genomic_DNA"/>
</dbReference>
<feature type="domain" description="Toprim" evidence="1">
    <location>
        <begin position="201"/>
        <end position="287"/>
    </location>
</feature>